<dbReference type="PANTHER" id="PTHR42919:SF8">
    <property type="entry name" value="N-ALPHA-ACETYLTRANSFERASE 50"/>
    <property type="match status" value="1"/>
</dbReference>
<dbReference type="Proteomes" id="UP000827284">
    <property type="component" value="Unassembled WGS sequence"/>
</dbReference>
<gene>
    <name evidence="4" type="ORF">EMPS_01960</name>
</gene>
<dbReference type="GO" id="GO:0016747">
    <property type="term" value="F:acyltransferase activity, transferring groups other than amino-acyl groups"/>
    <property type="evidence" value="ECO:0007669"/>
    <property type="project" value="InterPro"/>
</dbReference>
<evidence type="ECO:0000256" key="1">
    <source>
        <dbReference type="ARBA" id="ARBA00022679"/>
    </source>
</evidence>
<organism evidence="4 5">
    <name type="scientific">Entomortierella parvispora</name>
    <dbReference type="NCBI Taxonomy" id="205924"/>
    <lineage>
        <taxon>Eukaryota</taxon>
        <taxon>Fungi</taxon>
        <taxon>Fungi incertae sedis</taxon>
        <taxon>Mucoromycota</taxon>
        <taxon>Mortierellomycotina</taxon>
        <taxon>Mortierellomycetes</taxon>
        <taxon>Mortierellales</taxon>
        <taxon>Mortierellaceae</taxon>
        <taxon>Entomortierella</taxon>
    </lineage>
</organism>
<dbReference type="InterPro" id="IPR016181">
    <property type="entry name" value="Acyl_CoA_acyltransferase"/>
</dbReference>
<name>A0A9P3H4J0_9FUNG</name>
<dbReference type="EMBL" id="BQFW01000002">
    <property type="protein sequence ID" value="GJJ69613.1"/>
    <property type="molecule type" value="Genomic_DNA"/>
</dbReference>
<dbReference type="Pfam" id="PF00583">
    <property type="entry name" value="Acetyltransf_1"/>
    <property type="match status" value="1"/>
</dbReference>
<evidence type="ECO:0000313" key="4">
    <source>
        <dbReference type="EMBL" id="GJJ69613.1"/>
    </source>
</evidence>
<dbReference type="AlphaFoldDB" id="A0A9P3H4J0"/>
<accession>A0A9P3H4J0</accession>
<feature type="domain" description="N-acetyltransferase" evidence="3">
    <location>
        <begin position="23"/>
        <end position="172"/>
    </location>
</feature>
<proteinExistence type="predicted"/>
<evidence type="ECO:0000256" key="2">
    <source>
        <dbReference type="ARBA" id="ARBA00023315"/>
    </source>
</evidence>
<sequence length="176" mass="19774">MTPPAIMSNNSTEDKPKNAAFRVGLGDITPNNLGQLKRLNTVLFPVVYTASFYKNVLDVGEFAKIIYFNDVCVGAVCCRTEVVEKSSAQNLYIATLGVLAPYRRLGLGSKMLKHIVDHAELSTTPSIAKIYLHVQEDNEEALEFYKKHGFEVTEKCENYYPQFDVKDAFKLEKIIS</sequence>
<reference evidence="4" key="1">
    <citation type="submission" date="2021-11" db="EMBL/GenBank/DDBJ databases">
        <authorList>
            <person name="Herlambang A."/>
            <person name="Guo Y."/>
            <person name="Takashima Y."/>
            <person name="Nishizawa T."/>
        </authorList>
    </citation>
    <scope>NUCLEOTIDE SEQUENCE</scope>
    <source>
        <strain evidence="4">E1425</strain>
    </source>
</reference>
<keyword evidence="1" id="KW-0808">Transferase</keyword>
<evidence type="ECO:0000313" key="5">
    <source>
        <dbReference type="Proteomes" id="UP000827284"/>
    </source>
</evidence>
<keyword evidence="2" id="KW-0012">Acyltransferase</keyword>
<dbReference type="Gene3D" id="3.40.630.30">
    <property type="match status" value="1"/>
</dbReference>
<keyword evidence="5" id="KW-1185">Reference proteome</keyword>
<evidence type="ECO:0000259" key="3">
    <source>
        <dbReference type="PROSITE" id="PS51186"/>
    </source>
</evidence>
<dbReference type="FunFam" id="3.40.630.30:FF:000006">
    <property type="entry name" value="Putative n-alpha-acetyltransferase 50"/>
    <property type="match status" value="1"/>
</dbReference>
<dbReference type="GO" id="GO:0007064">
    <property type="term" value="P:mitotic sister chromatid cohesion"/>
    <property type="evidence" value="ECO:0007669"/>
    <property type="project" value="TreeGrafter"/>
</dbReference>
<dbReference type="PANTHER" id="PTHR42919">
    <property type="entry name" value="N-ALPHA-ACETYLTRANSFERASE"/>
    <property type="match status" value="1"/>
</dbReference>
<dbReference type="InterPro" id="IPR051556">
    <property type="entry name" value="N-term/lysine_N-AcTrnsfr"/>
</dbReference>
<dbReference type="GO" id="GO:0031415">
    <property type="term" value="C:NatA complex"/>
    <property type="evidence" value="ECO:0007669"/>
    <property type="project" value="TreeGrafter"/>
</dbReference>
<dbReference type="OrthoDB" id="47374at2759"/>
<reference evidence="4" key="2">
    <citation type="journal article" date="2022" name="Microbiol. Resour. Announc.">
        <title>Whole-Genome Sequence of Entomortierella parvispora E1425, a Mucoromycotan Fungus Associated with Burkholderiaceae-Related Endosymbiotic Bacteria.</title>
        <authorList>
            <person name="Herlambang A."/>
            <person name="Guo Y."/>
            <person name="Takashima Y."/>
            <person name="Narisawa K."/>
            <person name="Ohta H."/>
            <person name="Nishizawa T."/>
        </authorList>
    </citation>
    <scope>NUCLEOTIDE SEQUENCE</scope>
    <source>
        <strain evidence="4">E1425</strain>
    </source>
</reference>
<comment type="caution">
    <text evidence="4">The sequence shown here is derived from an EMBL/GenBank/DDBJ whole genome shotgun (WGS) entry which is preliminary data.</text>
</comment>
<protein>
    <submittedName>
        <fullName evidence="4">N-alpha-acetyltransferase 50</fullName>
    </submittedName>
</protein>
<dbReference type="SUPFAM" id="SSF55729">
    <property type="entry name" value="Acyl-CoA N-acyltransferases (Nat)"/>
    <property type="match status" value="1"/>
</dbReference>
<dbReference type="InterPro" id="IPR000182">
    <property type="entry name" value="GNAT_dom"/>
</dbReference>
<dbReference type="CDD" id="cd04301">
    <property type="entry name" value="NAT_SF"/>
    <property type="match status" value="1"/>
</dbReference>
<dbReference type="PROSITE" id="PS51186">
    <property type="entry name" value="GNAT"/>
    <property type="match status" value="1"/>
</dbReference>